<gene>
    <name evidence="2" type="ORF">Cvel_20356</name>
</gene>
<protein>
    <submittedName>
        <fullName evidence="2">Uncharacterized protein</fullName>
    </submittedName>
</protein>
<name>A0A0G4G669_9ALVE</name>
<sequence length="215" mass="23319">MSSFNLAAKNAVGDFCLKFPRFEIDGVKAANFIVDDSGLGATSGEHIKEYFNPSDVTQRESLSLAGKKVSIVSGSEFKKFLVSQLSPSSLEPVAAQNPSASSGKGEHSACLKRKAKETEKSQPPSALTPPSQGIEEMFKRQRKAEELGQAKERKPGISALAFSNKPGEASTSSPGVNGIYHNFGNSYQDQRDAIEKMTVEELVAELERRKNFELC</sequence>
<feature type="compositionally biased region" description="Polar residues" evidence="1">
    <location>
        <begin position="121"/>
        <end position="131"/>
    </location>
</feature>
<dbReference type="AlphaFoldDB" id="A0A0G4G669"/>
<feature type="region of interest" description="Disordered" evidence="1">
    <location>
        <begin position="91"/>
        <end position="177"/>
    </location>
</feature>
<proteinExistence type="predicted"/>
<evidence type="ECO:0000256" key="1">
    <source>
        <dbReference type="SAM" id="MobiDB-lite"/>
    </source>
</evidence>
<accession>A0A0G4G669</accession>
<dbReference type="EMBL" id="CDMZ01000905">
    <property type="protein sequence ID" value="CEM23747.1"/>
    <property type="molecule type" value="Genomic_DNA"/>
</dbReference>
<organism evidence="2">
    <name type="scientific">Chromera velia CCMP2878</name>
    <dbReference type="NCBI Taxonomy" id="1169474"/>
    <lineage>
        <taxon>Eukaryota</taxon>
        <taxon>Sar</taxon>
        <taxon>Alveolata</taxon>
        <taxon>Colpodellida</taxon>
        <taxon>Chromeraceae</taxon>
        <taxon>Chromera</taxon>
    </lineage>
</organism>
<evidence type="ECO:0000313" key="2">
    <source>
        <dbReference type="EMBL" id="CEM23747.1"/>
    </source>
</evidence>
<dbReference type="VEuPathDB" id="CryptoDB:Cvel_20356"/>
<feature type="compositionally biased region" description="Basic and acidic residues" evidence="1">
    <location>
        <begin position="136"/>
        <end position="155"/>
    </location>
</feature>
<reference evidence="2" key="1">
    <citation type="submission" date="2014-11" db="EMBL/GenBank/DDBJ databases">
        <authorList>
            <person name="Otto D Thomas"/>
            <person name="Naeem Raeece"/>
        </authorList>
    </citation>
    <scope>NUCLEOTIDE SEQUENCE</scope>
</reference>